<proteinExistence type="predicted"/>
<dbReference type="EMBL" id="LAZR01004840">
    <property type="protein sequence ID" value="KKN05123.1"/>
    <property type="molecule type" value="Genomic_DNA"/>
</dbReference>
<evidence type="ECO:0000313" key="1">
    <source>
        <dbReference type="EMBL" id="KKN05123.1"/>
    </source>
</evidence>
<accession>A0A0F9QIH5</accession>
<organism evidence="1">
    <name type="scientific">marine sediment metagenome</name>
    <dbReference type="NCBI Taxonomy" id="412755"/>
    <lineage>
        <taxon>unclassified sequences</taxon>
        <taxon>metagenomes</taxon>
        <taxon>ecological metagenomes</taxon>
    </lineage>
</organism>
<reference evidence="1" key="1">
    <citation type="journal article" date="2015" name="Nature">
        <title>Complex archaea that bridge the gap between prokaryotes and eukaryotes.</title>
        <authorList>
            <person name="Spang A."/>
            <person name="Saw J.H."/>
            <person name="Jorgensen S.L."/>
            <person name="Zaremba-Niedzwiedzka K."/>
            <person name="Martijn J."/>
            <person name="Lind A.E."/>
            <person name="van Eijk R."/>
            <person name="Schleper C."/>
            <person name="Guy L."/>
            <person name="Ettema T.J."/>
        </authorList>
    </citation>
    <scope>NUCLEOTIDE SEQUENCE</scope>
</reference>
<sequence length="125" mass="13498">MGDISITASAIGQYCTLPIANAPTTIGKRYRLYYDLANIVSTWKVRDFGGTQTLGTISANATQATIEFTAATAGGLRLVAVAANSSGDFDNFKLQEIRIFKFMPPTNMGEKDVALEIIVEEITDQ</sequence>
<dbReference type="AlphaFoldDB" id="A0A0F9QIH5"/>
<name>A0A0F9QIH5_9ZZZZ</name>
<comment type="caution">
    <text evidence="1">The sequence shown here is derived from an EMBL/GenBank/DDBJ whole genome shotgun (WGS) entry which is preliminary data.</text>
</comment>
<protein>
    <submittedName>
        <fullName evidence="1">Uncharacterized protein</fullName>
    </submittedName>
</protein>
<gene>
    <name evidence="1" type="ORF">LCGC14_1090470</name>
</gene>